<dbReference type="Gene3D" id="3.40.50.2300">
    <property type="match status" value="3"/>
</dbReference>
<evidence type="ECO:0000256" key="9">
    <source>
        <dbReference type="SAM" id="Phobius"/>
    </source>
</evidence>
<comment type="caution">
    <text evidence="11">The sequence shown here is derived from an EMBL/GenBank/DDBJ whole genome shotgun (WGS) entry which is preliminary data.</text>
</comment>
<feature type="region of interest" description="Disordered" evidence="8">
    <location>
        <begin position="581"/>
        <end position="680"/>
    </location>
</feature>
<feature type="compositionally biased region" description="Polar residues" evidence="8">
    <location>
        <begin position="621"/>
        <end position="640"/>
    </location>
</feature>
<evidence type="ECO:0000256" key="3">
    <source>
        <dbReference type="ARBA" id="ARBA00022729"/>
    </source>
</evidence>
<protein>
    <recommendedName>
        <fullName evidence="10">Receptor ligand binding region domain-containing protein</fullName>
    </recommendedName>
</protein>
<name>A0A6V7TIS5_MELEN</name>
<dbReference type="EMBL" id="CAJEWN010000001">
    <property type="protein sequence ID" value="CAD2122341.1"/>
    <property type="molecule type" value="Genomic_DNA"/>
</dbReference>
<dbReference type="InterPro" id="IPR028082">
    <property type="entry name" value="Peripla_BP_I"/>
</dbReference>
<evidence type="ECO:0000256" key="4">
    <source>
        <dbReference type="ARBA" id="ARBA00022989"/>
    </source>
</evidence>
<evidence type="ECO:0000256" key="2">
    <source>
        <dbReference type="ARBA" id="ARBA00022692"/>
    </source>
</evidence>
<reference evidence="11 12" key="1">
    <citation type="submission" date="2020-08" db="EMBL/GenBank/DDBJ databases">
        <authorList>
            <person name="Koutsovoulos G."/>
            <person name="Danchin GJ E."/>
        </authorList>
    </citation>
    <scope>NUCLEOTIDE SEQUENCE [LARGE SCALE GENOMIC DNA]</scope>
</reference>
<dbReference type="GO" id="GO:0038023">
    <property type="term" value="F:signaling receptor activity"/>
    <property type="evidence" value="ECO:0007669"/>
    <property type="project" value="TreeGrafter"/>
</dbReference>
<keyword evidence="6" id="KW-0675">Receptor</keyword>
<keyword evidence="3" id="KW-0732">Signal</keyword>
<evidence type="ECO:0000313" key="11">
    <source>
        <dbReference type="EMBL" id="CAD2122341.1"/>
    </source>
</evidence>
<proteinExistence type="predicted"/>
<evidence type="ECO:0000313" key="12">
    <source>
        <dbReference type="Proteomes" id="UP000580250"/>
    </source>
</evidence>
<dbReference type="PANTHER" id="PTHR44755:SF11">
    <property type="entry name" value="ATRIAL NATRIURETIC PEPTIDE RECEPTOR 3 ISOFORM X1"/>
    <property type="match status" value="1"/>
</dbReference>
<dbReference type="GO" id="GO:0017046">
    <property type="term" value="F:peptide hormone binding"/>
    <property type="evidence" value="ECO:0007669"/>
    <property type="project" value="TreeGrafter"/>
</dbReference>
<evidence type="ECO:0000256" key="7">
    <source>
        <dbReference type="ARBA" id="ARBA00023180"/>
    </source>
</evidence>
<dbReference type="Pfam" id="PF01094">
    <property type="entry name" value="ANF_receptor"/>
    <property type="match status" value="1"/>
</dbReference>
<feature type="region of interest" description="Disordered" evidence="8">
    <location>
        <begin position="146"/>
        <end position="172"/>
    </location>
</feature>
<comment type="subcellular location">
    <subcellularLocation>
        <location evidence="1">Membrane</location>
        <topology evidence="1">Single-pass type I membrane protein</topology>
    </subcellularLocation>
</comment>
<organism evidence="11 12">
    <name type="scientific">Meloidogyne enterolobii</name>
    <name type="common">Root-knot nematode worm</name>
    <name type="synonym">Meloidogyne mayaguensis</name>
    <dbReference type="NCBI Taxonomy" id="390850"/>
    <lineage>
        <taxon>Eukaryota</taxon>
        <taxon>Metazoa</taxon>
        <taxon>Ecdysozoa</taxon>
        <taxon>Nematoda</taxon>
        <taxon>Chromadorea</taxon>
        <taxon>Rhabditida</taxon>
        <taxon>Tylenchina</taxon>
        <taxon>Tylenchomorpha</taxon>
        <taxon>Tylenchoidea</taxon>
        <taxon>Meloidogynidae</taxon>
        <taxon>Meloidogyninae</taxon>
        <taxon>Meloidogyne</taxon>
    </lineage>
</organism>
<evidence type="ECO:0000256" key="6">
    <source>
        <dbReference type="ARBA" id="ARBA00023170"/>
    </source>
</evidence>
<dbReference type="FunFam" id="3.40.50.2300:FF:000721">
    <property type="entry name" value="Guanylate cyclase"/>
    <property type="match status" value="1"/>
</dbReference>
<evidence type="ECO:0000256" key="8">
    <source>
        <dbReference type="SAM" id="MobiDB-lite"/>
    </source>
</evidence>
<dbReference type="PRINTS" id="PR00255">
    <property type="entry name" value="NATPEPTIDER"/>
</dbReference>
<dbReference type="GO" id="GO:0016020">
    <property type="term" value="C:membrane"/>
    <property type="evidence" value="ECO:0007669"/>
    <property type="project" value="UniProtKB-SubCell"/>
</dbReference>
<dbReference type="AlphaFoldDB" id="A0A6V7TIS5"/>
<dbReference type="OrthoDB" id="1890790at2759"/>
<evidence type="ECO:0000256" key="5">
    <source>
        <dbReference type="ARBA" id="ARBA00023136"/>
    </source>
</evidence>
<feature type="domain" description="Receptor ligand binding region" evidence="10">
    <location>
        <begin position="187"/>
        <end position="409"/>
    </location>
</feature>
<keyword evidence="5 9" id="KW-0472">Membrane</keyword>
<dbReference type="Proteomes" id="UP000580250">
    <property type="component" value="Unassembled WGS sequence"/>
</dbReference>
<keyword evidence="7" id="KW-0325">Glycoprotein</keyword>
<keyword evidence="2 9" id="KW-0812">Transmembrane</keyword>
<evidence type="ECO:0000256" key="1">
    <source>
        <dbReference type="ARBA" id="ARBA00004479"/>
    </source>
</evidence>
<feature type="transmembrane region" description="Helical" evidence="9">
    <location>
        <begin position="462"/>
        <end position="483"/>
    </location>
</feature>
<feature type="compositionally biased region" description="Low complexity" evidence="8">
    <location>
        <begin position="590"/>
        <end position="600"/>
    </location>
</feature>
<dbReference type="GO" id="GO:0007165">
    <property type="term" value="P:signal transduction"/>
    <property type="evidence" value="ECO:0007669"/>
    <property type="project" value="TreeGrafter"/>
</dbReference>
<keyword evidence="4 9" id="KW-1133">Transmembrane helix</keyword>
<dbReference type="InterPro" id="IPR001170">
    <property type="entry name" value="ANPR/GUC"/>
</dbReference>
<dbReference type="SUPFAM" id="SSF53822">
    <property type="entry name" value="Periplasmic binding protein-like I"/>
    <property type="match status" value="2"/>
</dbReference>
<feature type="compositionally biased region" description="Polar residues" evidence="8">
    <location>
        <begin position="601"/>
        <end position="614"/>
    </location>
</feature>
<dbReference type="InterPro" id="IPR052612">
    <property type="entry name" value="ANP_Clearance_Receptor"/>
</dbReference>
<evidence type="ECO:0000259" key="10">
    <source>
        <dbReference type="Pfam" id="PF01094"/>
    </source>
</evidence>
<accession>A0A6V7TIS5</accession>
<dbReference type="PANTHER" id="PTHR44755">
    <property type="entry name" value="NATRIURETIC PEPTIDE RECEPTOR 3-RELATED"/>
    <property type="match status" value="1"/>
</dbReference>
<sequence length="680" mass="76524">MPPNWINITYHDSRYWEDTLLAERVSATGVVQAYCNKRLDAIFGFADAYSLATVSKISAGFGEGVPVLTTTGLTTIIGSKKSYPYVTRMRGSYTQMAEAAYKFIALQDQNFELQQQKRQRKKQQKNLFFPLNYQNLVFMYHDKRRALNKPPPSTNRAKIGETGGYSSAPDESPSSSCYFSSHAIKSYFQENNDFFMETWKTQTPHVAFDEELTRSKEEVSEWVKLASLQANVIILCASPDTVREIMLAAYELGMATSGEYVFINIDVSTGSHAEKPWLRQNDSSGSAEENEKAKQAYRALKTISLRRSDLEEYKNFEARVKERAEKKYNYSKNTGKEYEMNNFISAFYDAVLLYAIALNETLSEGLDPRNGRNITSKMWNRTFVGITGNVSIDHNGDRYSDYSLLDLDPEQGKFVEVAYYSGASNELKEITDFHWVGGKPPKDFPVCGWDRSKCPEGYPAHVYALMCLGIVVVILLIGFAIFYRRYRAEAELAKMTWKIKWEELDGEDIGKDKRKKRLNVVGCSSGNNRGKLKSDLLEQSEVLLLRSNSRVSIGSDKRSSSSGATRKISAMLDRKISIFTRKKSSPTDNQQQHKQSHSQSAGNKTTTSTITNPDQQQQQQISTNHIIERNAFSSPTFSIGNNSNNNDKKRKKKSNQWIDEGGEGGLEECGREGGGGGGGG</sequence>
<dbReference type="InterPro" id="IPR001828">
    <property type="entry name" value="ANF_lig-bd_rcpt"/>
</dbReference>
<gene>
    <name evidence="11" type="ORF">MENT_LOCUS127</name>
</gene>